<sequence length="75" mass="7880">MTVTIAVNKNLANEGRNPAAKDRHFSNDVVESIPPDQCSLDNQGNNEAGLLNAEDNEVISSDAVSLNGDSNLAAN</sequence>
<protein>
    <submittedName>
        <fullName evidence="2">Uncharacterized protein</fullName>
    </submittedName>
</protein>
<dbReference type="EMBL" id="JBBPBM010001475">
    <property type="protein sequence ID" value="KAK8483876.1"/>
    <property type="molecule type" value="Genomic_DNA"/>
</dbReference>
<evidence type="ECO:0000313" key="3">
    <source>
        <dbReference type="Proteomes" id="UP001472677"/>
    </source>
</evidence>
<gene>
    <name evidence="2" type="ORF">V6N12_041532</name>
</gene>
<feature type="region of interest" description="Disordered" evidence="1">
    <location>
        <begin position="1"/>
        <end position="21"/>
    </location>
</feature>
<organism evidence="2 3">
    <name type="scientific">Hibiscus sabdariffa</name>
    <name type="common">roselle</name>
    <dbReference type="NCBI Taxonomy" id="183260"/>
    <lineage>
        <taxon>Eukaryota</taxon>
        <taxon>Viridiplantae</taxon>
        <taxon>Streptophyta</taxon>
        <taxon>Embryophyta</taxon>
        <taxon>Tracheophyta</taxon>
        <taxon>Spermatophyta</taxon>
        <taxon>Magnoliopsida</taxon>
        <taxon>eudicotyledons</taxon>
        <taxon>Gunneridae</taxon>
        <taxon>Pentapetalae</taxon>
        <taxon>rosids</taxon>
        <taxon>malvids</taxon>
        <taxon>Malvales</taxon>
        <taxon>Malvaceae</taxon>
        <taxon>Malvoideae</taxon>
        <taxon>Hibiscus</taxon>
    </lineage>
</organism>
<comment type="caution">
    <text evidence="2">The sequence shown here is derived from an EMBL/GenBank/DDBJ whole genome shotgun (WGS) entry which is preliminary data.</text>
</comment>
<keyword evidence="3" id="KW-1185">Reference proteome</keyword>
<proteinExistence type="predicted"/>
<name>A0ABR1ZT54_9ROSI</name>
<reference evidence="2 3" key="1">
    <citation type="journal article" date="2024" name="G3 (Bethesda)">
        <title>Genome assembly of Hibiscus sabdariffa L. provides insights into metabolisms of medicinal natural products.</title>
        <authorList>
            <person name="Kim T."/>
        </authorList>
    </citation>
    <scope>NUCLEOTIDE SEQUENCE [LARGE SCALE GENOMIC DNA]</scope>
    <source>
        <strain evidence="2">TK-2024</strain>
        <tissue evidence="2">Old leaves</tissue>
    </source>
</reference>
<accession>A0ABR1ZT54</accession>
<evidence type="ECO:0000313" key="2">
    <source>
        <dbReference type="EMBL" id="KAK8483876.1"/>
    </source>
</evidence>
<feature type="compositionally biased region" description="Polar residues" evidence="1">
    <location>
        <begin position="1"/>
        <end position="11"/>
    </location>
</feature>
<evidence type="ECO:0000256" key="1">
    <source>
        <dbReference type="SAM" id="MobiDB-lite"/>
    </source>
</evidence>
<dbReference type="Proteomes" id="UP001472677">
    <property type="component" value="Unassembled WGS sequence"/>
</dbReference>